<proteinExistence type="predicted"/>
<dbReference type="RefSeq" id="WP_043231377.1">
    <property type="nucleotide sequence ID" value="NZ_BNBS01000137.1"/>
</dbReference>
<evidence type="ECO:0000313" key="2">
    <source>
        <dbReference type="Proteomes" id="UP001052739"/>
    </source>
</evidence>
<keyword evidence="2" id="KW-1185">Reference proteome</keyword>
<dbReference type="Proteomes" id="UP001052739">
    <property type="component" value="Unassembled WGS sequence"/>
</dbReference>
<dbReference type="GeneID" id="94008552"/>
<reference evidence="1" key="1">
    <citation type="submission" date="2024-05" db="EMBL/GenBank/DDBJ databases">
        <title>Whole genome shotgun sequence of Streptomyces hydrogenans NBRC 13475.</title>
        <authorList>
            <person name="Komaki H."/>
            <person name="Tamura T."/>
        </authorList>
    </citation>
    <scope>NUCLEOTIDE SEQUENCE</scope>
    <source>
        <strain evidence="1">NBRC 13475</strain>
    </source>
</reference>
<accession>A0ABQ3P4W5</accession>
<evidence type="ECO:0000313" key="1">
    <source>
        <dbReference type="EMBL" id="GHI20071.1"/>
    </source>
</evidence>
<gene>
    <name evidence="1" type="ORF">Shyd_14420</name>
</gene>
<protein>
    <submittedName>
        <fullName evidence="1">Uncharacterized protein</fullName>
    </submittedName>
</protein>
<sequence length="66" mass="6951">MTVVTPRVARSRKAVRALLTAATWLVLAAAVLGAVYGAPGLLDAILRFAEEVPARWEELTAVGPPP</sequence>
<comment type="caution">
    <text evidence="1">The sequence shown here is derived from an EMBL/GenBank/DDBJ whole genome shotgun (WGS) entry which is preliminary data.</text>
</comment>
<dbReference type="EMBL" id="BNDW01000004">
    <property type="protein sequence ID" value="GHI20071.1"/>
    <property type="molecule type" value="Genomic_DNA"/>
</dbReference>
<name>A0ABQ3P4W5_9ACTN</name>
<organism evidence="1 2">
    <name type="scientific">Streptomyces hydrogenans</name>
    <dbReference type="NCBI Taxonomy" id="1873719"/>
    <lineage>
        <taxon>Bacteria</taxon>
        <taxon>Bacillati</taxon>
        <taxon>Actinomycetota</taxon>
        <taxon>Actinomycetes</taxon>
        <taxon>Kitasatosporales</taxon>
        <taxon>Streptomycetaceae</taxon>
        <taxon>Streptomyces</taxon>
    </lineage>
</organism>